<proteinExistence type="predicted"/>
<dbReference type="OrthoDB" id="311452at2157"/>
<feature type="compositionally biased region" description="Polar residues" evidence="1">
    <location>
        <begin position="1"/>
        <end position="20"/>
    </location>
</feature>
<reference evidence="3" key="1">
    <citation type="submission" date="2016-10" db="EMBL/GenBank/DDBJ databases">
        <authorList>
            <person name="Varghese N."/>
            <person name="Submissions S."/>
        </authorList>
    </citation>
    <scope>NUCLEOTIDE SEQUENCE [LARGE SCALE GENOMIC DNA]</scope>
    <source>
        <strain evidence="3">CGMCC 1.10121</strain>
    </source>
</reference>
<dbReference type="EMBL" id="FODV01000003">
    <property type="protein sequence ID" value="SEO58946.1"/>
    <property type="molecule type" value="Genomic_DNA"/>
</dbReference>
<accession>A0A1H8QY03</accession>
<dbReference type="SUPFAM" id="SSF46785">
    <property type="entry name" value="Winged helix' DNA-binding domain"/>
    <property type="match status" value="1"/>
</dbReference>
<evidence type="ECO:0000313" key="2">
    <source>
        <dbReference type="EMBL" id="SEO58946.1"/>
    </source>
</evidence>
<organism evidence="2 3">
    <name type="scientific">Halogranum amylolyticum</name>
    <dbReference type="NCBI Taxonomy" id="660520"/>
    <lineage>
        <taxon>Archaea</taxon>
        <taxon>Methanobacteriati</taxon>
        <taxon>Methanobacteriota</taxon>
        <taxon>Stenosarchaea group</taxon>
        <taxon>Halobacteria</taxon>
        <taxon>Halobacteriales</taxon>
        <taxon>Haloferacaceae</taxon>
    </lineage>
</organism>
<gene>
    <name evidence="2" type="ORF">SAMN04487948_103376</name>
</gene>
<evidence type="ECO:0000313" key="3">
    <source>
        <dbReference type="Proteomes" id="UP000199126"/>
    </source>
</evidence>
<dbReference type="RefSeq" id="WP_089822694.1">
    <property type="nucleotide sequence ID" value="NZ_FODV01000003.1"/>
</dbReference>
<dbReference type="InterPro" id="IPR036388">
    <property type="entry name" value="WH-like_DNA-bd_sf"/>
</dbReference>
<feature type="region of interest" description="Disordered" evidence="1">
    <location>
        <begin position="1"/>
        <end position="22"/>
    </location>
</feature>
<keyword evidence="3" id="KW-1185">Reference proteome</keyword>
<name>A0A1H8QY03_9EURY</name>
<dbReference type="Pfam" id="PF12840">
    <property type="entry name" value="HTH_20"/>
    <property type="match status" value="1"/>
</dbReference>
<dbReference type="InterPro" id="IPR036390">
    <property type="entry name" value="WH_DNA-bd_sf"/>
</dbReference>
<dbReference type="Proteomes" id="UP000199126">
    <property type="component" value="Unassembled WGS sequence"/>
</dbReference>
<sequence length="129" mass="14109">MSQSQFAAAAQPTRSEQTVTVDDDETVQAMLDALDDADCRCILAATDGEALSASELSERCDLALSTTYRKLDLLTELDLLSERLRVRRSGKHASEYRRAVDDVTVSVAPDGIELRVTRSEREATTSLTA</sequence>
<protein>
    <submittedName>
        <fullName evidence="2">Helix-turn-helix domain-containing protein</fullName>
    </submittedName>
</protein>
<dbReference type="AlphaFoldDB" id="A0A1H8QY03"/>
<dbReference type="Gene3D" id="1.10.10.10">
    <property type="entry name" value="Winged helix-like DNA-binding domain superfamily/Winged helix DNA-binding domain"/>
    <property type="match status" value="1"/>
</dbReference>
<evidence type="ECO:0000256" key="1">
    <source>
        <dbReference type="SAM" id="MobiDB-lite"/>
    </source>
</evidence>